<evidence type="ECO:0000256" key="2">
    <source>
        <dbReference type="ARBA" id="ARBA00022833"/>
    </source>
</evidence>
<keyword evidence="1 3" id="KW-0863">Zinc-finger</keyword>
<comment type="caution">
    <text evidence="6">The sequence shown here is derived from an EMBL/GenBank/DDBJ whole genome shotgun (WGS) entry which is preliminary data.</text>
</comment>
<evidence type="ECO:0000259" key="5">
    <source>
        <dbReference type="PROSITE" id="PS50089"/>
    </source>
</evidence>
<keyword evidence="4" id="KW-0175">Coiled coil</keyword>
<accession>A0A814HA02</accession>
<keyword evidence="1 3" id="KW-0479">Metal-binding</keyword>
<evidence type="ECO:0000256" key="4">
    <source>
        <dbReference type="SAM" id="Coils"/>
    </source>
</evidence>
<sequence length="507" mass="59300">MVHCRICKRSHDKPLFLPCEESICSKCIQEISIDREFECIFCFKTHTVPIEGMSFKARFPINESLIKSIKNTLSGNSTECEELKERVNNAEKVLKNLKTSLENGIHNIHEYCSKLINAIDLVTETKIKNIQDSRHKVIMEINGFENECLENFNHKVLENYNKLIKEAECLLEHEKNELNKMEFNEKNTEKTKSIKSIKSIESNLNNINREVNKIIFNDISLKYIFDDLTNEFKVYKINNSEIDFNHFKKIDLLGYFDTKYNSKYNILVGLLDNRNFVINYVETNGYKDILEIRNFTKGNEFIKSWSVKIEDNFRNSALKCYKNKIVFFNESVDGQMIRIFDEDLVQVEAEISYILESFAVSEDKILALAQIPDNSLIIIYDWKLNQLTEVGSFSNNFFFCDVITDLCENEKYYFIIESNVMRIINKEDEKFVRSLDIPENNEFVIANSKNIIVQNLSDNGLNYLDFHGIIADTKKLVNAPNRKLKIISNDLLTFYDSENLVLYISPY</sequence>
<proteinExistence type="predicted"/>
<organism evidence="6 7">
    <name type="scientific">Brachionus calyciflorus</name>
    <dbReference type="NCBI Taxonomy" id="104777"/>
    <lineage>
        <taxon>Eukaryota</taxon>
        <taxon>Metazoa</taxon>
        <taxon>Spiralia</taxon>
        <taxon>Gnathifera</taxon>
        <taxon>Rotifera</taxon>
        <taxon>Eurotatoria</taxon>
        <taxon>Monogononta</taxon>
        <taxon>Pseudotrocha</taxon>
        <taxon>Ploima</taxon>
        <taxon>Brachionidae</taxon>
        <taxon>Brachionus</taxon>
    </lineage>
</organism>
<dbReference type="PROSITE" id="PS50089">
    <property type="entry name" value="ZF_RING_2"/>
    <property type="match status" value="1"/>
</dbReference>
<name>A0A814HA02_9BILA</name>
<evidence type="ECO:0000313" key="7">
    <source>
        <dbReference type="Proteomes" id="UP000663879"/>
    </source>
</evidence>
<protein>
    <recommendedName>
        <fullName evidence="5">RING-type domain-containing protein</fullName>
    </recommendedName>
</protein>
<dbReference type="AlphaFoldDB" id="A0A814HA02"/>
<dbReference type="InterPro" id="IPR001841">
    <property type="entry name" value="Znf_RING"/>
</dbReference>
<evidence type="ECO:0000256" key="3">
    <source>
        <dbReference type="PROSITE-ProRule" id="PRU00175"/>
    </source>
</evidence>
<reference evidence="6" key="1">
    <citation type="submission" date="2021-02" db="EMBL/GenBank/DDBJ databases">
        <authorList>
            <person name="Nowell W R."/>
        </authorList>
    </citation>
    <scope>NUCLEOTIDE SEQUENCE</scope>
    <source>
        <strain evidence="6">Ploen Becks lab</strain>
    </source>
</reference>
<feature type="coiled-coil region" evidence="4">
    <location>
        <begin position="73"/>
        <end position="100"/>
    </location>
</feature>
<keyword evidence="7" id="KW-1185">Reference proteome</keyword>
<feature type="coiled-coil region" evidence="4">
    <location>
        <begin position="157"/>
        <end position="191"/>
    </location>
</feature>
<evidence type="ECO:0000256" key="1">
    <source>
        <dbReference type="ARBA" id="ARBA00022771"/>
    </source>
</evidence>
<evidence type="ECO:0000313" key="6">
    <source>
        <dbReference type="EMBL" id="CAF1006978.1"/>
    </source>
</evidence>
<keyword evidence="2" id="KW-0862">Zinc</keyword>
<dbReference type="InterPro" id="IPR013083">
    <property type="entry name" value="Znf_RING/FYVE/PHD"/>
</dbReference>
<feature type="domain" description="RING-type" evidence="5">
    <location>
        <begin position="4"/>
        <end position="42"/>
    </location>
</feature>
<dbReference type="Proteomes" id="UP000663879">
    <property type="component" value="Unassembled WGS sequence"/>
</dbReference>
<gene>
    <name evidence="6" type="ORF">OXX778_LOCUS16698</name>
</gene>
<dbReference type="GO" id="GO:0008270">
    <property type="term" value="F:zinc ion binding"/>
    <property type="evidence" value="ECO:0007669"/>
    <property type="project" value="UniProtKB-KW"/>
</dbReference>
<dbReference type="Gene3D" id="3.30.40.10">
    <property type="entry name" value="Zinc/RING finger domain, C3HC4 (zinc finger)"/>
    <property type="match status" value="1"/>
</dbReference>
<dbReference type="EMBL" id="CAJNOC010004026">
    <property type="protein sequence ID" value="CAF1006978.1"/>
    <property type="molecule type" value="Genomic_DNA"/>
</dbReference>